<dbReference type="Proteomes" id="UP000662678">
    <property type="component" value="Unassembled WGS sequence"/>
</dbReference>
<evidence type="ECO:0000313" key="1">
    <source>
        <dbReference type="EMBL" id="GHD72637.1"/>
    </source>
</evidence>
<keyword evidence="2" id="KW-1185">Reference proteome</keyword>
<name>A0ABQ3H926_9NEIS</name>
<proteinExistence type="predicted"/>
<evidence type="ECO:0000313" key="2">
    <source>
        <dbReference type="Proteomes" id="UP000662678"/>
    </source>
</evidence>
<protein>
    <submittedName>
        <fullName evidence="1">Uncharacterized protein</fullName>
    </submittedName>
</protein>
<dbReference type="EMBL" id="BMYP01000006">
    <property type="protein sequence ID" value="GHD72637.1"/>
    <property type="molecule type" value="Genomic_DNA"/>
</dbReference>
<sequence>MAFALDATEGRYGCVASSEVQFLTAAPPEQRFTGQPQRDGENRLFQLFEAFLRKVLLRPVACLEKADIRADAKAVSQAFT</sequence>
<gene>
    <name evidence="1" type="ORF">GCM10011419_06150</name>
</gene>
<comment type="caution">
    <text evidence="1">The sequence shown here is derived from an EMBL/GenBank/DDBJ whole genome shotgun (WGS) entry which is preliminary data.</text>
</comment>
<reference evidence="2" key="1">
    <citation type="journal article" date="2019" name="Int. J. Syst. Evol. Microbiol.">
        <title>The Global Catalogue of Microorganisms (GCM) 10K type strain sequencing project: providing services to taxonomists for standard genome sequencing and annotation.</title>
        <authorList>
            <consortium name="The Broad Institute Genomics Platform"/>
            <consortium name="The Broad Institute Genome Sequencing Center for Infectious Disease"/>
            <person name="Wu L."/>
            <person name="Ma J."/>
        </authorList>
    </citation>
    <scope>NUCLEOTIDE SEQUENCE [LARGE SCALE GENOMIC DNA]</scope>
    <source>
        <strain evidence="2">KCTC 23713</strain>
    </source>
</reference>
<accession>A0ABQ3H926</accession>
<organism evidence="1 2">
    <name type="scientific">Vogesella fluminis</name>
    <dbReference type="NCBI Taxonomy" id="1069161"/>
    <lineage>
        <taxon>Bacteria</taxon>
        <taxon>Pseudomonadati</taxon>
        <taxon>Pseudomonadota</taxon>
        <taxon>Betaproteobacteria</taxon>
        <taxon>Neisseriales</taxon>
        <taxon>Chromobacteriaceae</taxon>
        <taxon>Vogesella</taxon>
    </lineage>
</organism>